<dbReference type="InterPro" id="IPR001425">
    <property type="entry name" value="Arc/bac/fun_rhodopsins"/>
</dbReference>
<dbReference type="STRING" id="905079.L1JRS2"/>
<evidence type="ECO:0000256" key="8">
    <source>
        <dbReference type="ARBA" id="ARBA00022991"/>
    </source>
</evidence>
<evidence type="ECO:0000256" key="9">
    <source>
        <dbReference type="ARBA" id="ARBA00023136"/>
    </source>
</evidence>
<gene>
    <name evidence="13" type="ORF">GUITHDRAFT_151068</name>
</gene>
<evidence type="ECO:0000313" key="14">
    <source>
        <dbReference type="EnsemblProtists" id="EKX50768"/>
    </source>
</evidence>
<feature type="transmembrane region" description="Helical" evidence="11">
    <location>
        <begin position="265"/>
        <end position="285"/>
    </location>
</feature>
<dbReference type="SMART" id="SM01021">
    <property type="entry name" value="Bac_rhodopsin"/>
    <property type="match status" value="1"/>
</dbReference>
<feature type="transmembrane region" description="Helical" evidence="11">
    <location>
        <begin position="172"/>
        <end position="192"/>
    </location>
</feature>
<dbReference type="GO" id="GO:0016020">
    <property type="term" value="C:membrane"/>
    <property type="evidence" value="ECO:0007669"/>
    <property type="project" value="UniProtKB-SubCell"/>
</dbReference>
<dbReference type="EnsemblProtists" id="EKX50768">
    <property type="protein sequence ID" value="EKX50768"/>
    <property type="gene ID" value="GUITHDRAFT_151068"/>
</dbReference>
<dbReference type="PRINTS" id="PR00251">
    <property type="entry name" value="BACTRLOPSIN"/>
</dbReference>
<evidence type="ECO:0000256" key="10">
    <source>
        <dbReference type="ARBA" id="ARBA00023170"/>
    </source>
</evidence>
<evidence type="ECO:0000256" key="12">
    <source>
        <dbReference type="SAM" id="SignalP"/>
    </source>
</evidence>
<keyword evidence="4" id="KW-0716">Sensory transduction</keyword>
<evidence type="ECO:0000256" key="5">
    <source>
        <dbReference type="ARBA" id="ARBA00022692"/>
    </source>
</evidence>
<proteinExistence type="inferred from homology"/>
<dbReference type="HOGENOM" id="CLU_054785_5_2_1"/>
<dbReference type="RefSeq" id="XP_005837748.1">
    <property type="nucleotide sequence ID" value="XM_005837691.1"/>
</dbReference>
<keyword evidence="5 11" id="KW-0812">Transmembrane</keyword>
<accession>L1JRS2</accession>
<evidence type="ECO:0008006" key="16">
    <source>
        <dbReference type="Google" id="ProtNLM"/>
    </source>
</evidence>
<keyword evidence="3" id="KW-0600">Photoreceptor protein</keyword>
<reference evidence="15" key="2">
    <citation type="submission" date="2012-11" db="EMBL/GenBank/DDBJ databases">
        <authorList>
            <person name="Kuo A."/>
            <person name="Curtis B.A."/>
            <person name="Tanifuji G."/>
            <person name="Burki F."/>
            <person name="Gruber A."/>
            <person name="Irimia M."/>
            <person name="Maruyama S."/>
            <person name="Arias M.C."/>
            <person name="Ball S.G."/>
            <person name="Gile G.H."/>
            <person name="Hirakawa Y."/>
            <person name="Hopkins J.F."/>
            <person name="Rensing S.A."/>
            <person name="Schmutz J."/>
            <person name="Symeonidi A."/>
            <person name="Elias M."/>
            <person name="Eveleigh R.J."/>
            <person name="Herman E.K."/>
            <person name="Klute M.J."/>
            <person name="Nakayama T."/>
            <person name="Obornik M."/>
            <person name="Reyes-Prieto A."/>
            <person name="Armbrust E.V."/>
            <person name="Aves S.J."/>
            <person name="Beiko R.G."/>
            <person name="Coutinho P."/>
            <person name="Dacks J.B."/>
            <person name="Durnford D.G."/>
            <person name="Fast N.M."/>
            <person name="Green B.R."/>
            <person name="Grisdale C."/>
            <person name="Hempe F."/>
            <person name="Henrissat B."/>
            <person name="Hoppner M.P."/>
            <person name="Ishida K.-I."/>
            <person name="Kim E."/>
            <person name="Koreny L."/>
            <person name="Kroth P.G."/>
            <person name="Liu Y."/>
            <person name="Malik S.-B."/>
            <person name="Maier U.G."/>
            <person name="McRose D."/>
            <person name="Mock T."/>
            <person name="Neilson J.A."/>
            <person name="Onodera N.T."/>
            <person name="Poole A.M."/>
            <person name="Pritham E.J."/>
            <person name="Richards T.A."/>
            <person name="Rocap G."/>
            <person name="Roy S.W."/>
            <person name="Sarai C."/>
            <person name="Schaack S."/>
            <person name="Shirato S."/>
            <person name="Slamovits C.H."/>
            <person name="Spencer D.F."/>
            <person name="Suzuki S."/>
            <person name="Worden A.Z."/>
            <person name="Zauner S."/>
            <person name="Barry K."/>
            <person name="Bell C."/>
            <person name="Bharti A.K."/>
            <person name="Crow J.A."/>
            <person name="Grimwood J."/>
            <person name="Kramer R."/>
            <person name="Lindquist E."/>
            <person name="Lucas S."/>
            <person name="Salamov A."/>
            <person name="McFadden G.I."/>
            <person name="Lane C.E."/>
            <person name="Keeling P.J."/>
            <person name="Gray M.W."/>
            <person name="Grigoriev I.V."/>
            <person name="Archibald J.M."/>
        </authorList>
    </citation>
    <scope>NUCLEOTIDE SEQUENCE</scope>
    <source>
        <strain evidence="15">CCMP2712</strain>
    </source>
</reference>
<feature type="transmembrane region" description="Helical" evidence="11">
    <location>
        <begin position="144"/>
        <end position="165"/>
    </location>
</feature>
<keyword evidence="7 11" id="KW-1133">Transmembrane helix</keyword>
<keyword evidence="12" id="KW-0732">Signal</keyword>
<dbReference type="Pfam" id="PF01036">
    <property type="entry name" value="Bac_rhodopsin"/>
    <property type="match status" value="1"/>
</dbReference>
<evidence type="ECO:0000313" key="13">
    <source>
        <dbReference type="EMBL" id="EKX50768.1"/>
    </source>
</evidence>
<keyword evidence="6" id="KW-0681">Retinal protein</keyword>
<reference evidence="13 15" key="1">
    <citation type="journal article" date="2012" name="Nature">
        <title>Algal genomes reveal evolutionary mosaicism and the fate of nucleomorphs.</title>
        <authorList>
            <consortium name="DOE Joint Genome Institute"/>
            <person name="Curtis B.A."/>
            <person name="Tanifuji G."/>
            <person name="Burki F."/>
            <person name="Gruber A."/>
            <person name="Irimia M."/>
            <person name="Maruyama S."/>
            <person name="Arias M.C."/>
            <person name="Ball S.G."/>
            <person name="Gile G.H."/>
            <person name="Hirakawa Y."/>
            <person name="Hopkins J.F."/>
            <person name="Kuo A."/>
            <person name="Rensing S.A."/>
            <person name="Schmutz J."/>
            <person name="Symeonidi A."/>
            <person name="Elias M."/>
            <person name="Eveleigh R.J."/>
            <person name="Herman E.K."/>
            <person name="Klute M.J."/>
            <person name="Nakayama T."/>
            <person name="Obornik M."/>
            <person name="Reyes-Prieto A."/>
            <person name="Armbrust E.V."/>
            <person name="Aves S.J."/>
            <person name="Beiko R.G."/>
            <person name="Coutinho P."/>
            <person name="Dacks J.B."/>
            <person name="Durnford D.G."/>
            <person name="Fast N.M."/>
            <person name="Green B.R."/>
            <person name="Grisdale C.J."/>
            <person name="Hempel F."/>
            <person name="Henrissat B."/>
            <person name="Hoppner M.P."/>
            <person name="Ishida K."/>
            <person name="Kim E."/>
            <person name="Koreny L."/>
            <person name="Kroth P.G."/>
            <person name="Liu Y."/>
            <person name="Malik S.B."/>
            <person name="Maier U.G."/>
            <person name="McRose D."/>
            <person name="Mock T."/>
            <person name="Neilson J.A."/>
            <person name="Onodera N.T."/>
            <person name="Poole A.M."/>
            <person name="Pritham E.J."/>
            <person name="Richards T.A."/>
            <person name="Rocap G."/>
            <person name="Roy S.W."/>
            <person name="Sarai C."/>
            <person name="Schaack S."/>
            <person name="Shirato S."/>
            <person name="Slamovits C.H."/>
            <person name="Spencer D.F."/>
            <person name="Suzuki S."/>
            <person name="Worden A.Z."/>
            <person name="Zauner S."/>
            <person name="Barry K."/>
            <person name="Bell C."/>
            <person name="Bharti A.K."/>
            <person name="Crow J.A."/>
            <person name="Grimwood J."/>
            <person name="Kramer R."/>
            <person name="Lindquist E."/>
            <person name="Lucas S."/>
            <person name="Salamov A."/>
            <person name="McFadden G.I."/>
            <person name="Lane C.E."/>
            <person name="Keeling P.J."/>
            <person name="Gray M.W."/>
            <person name="Grigoriev I.V."/>
            <person name="Archibald J.M."/>
        </authorList>
    </citation>
    <scope>NUCLEOTIDE SEQUENCE</scope>
    <source>
        <strain evidence="13 15">CCMP2712</strain>
    </source>
</reference>
<dbReference type="AlphaFoldDB" id="L1JRS2"/>
<evidence type="ECO:0000256" key="3">
    <source>
        <dbReference type="ARBA" id="ARBA00022543"/>
    </source>
</evidence>
<feature type="transmembrane region" description="Helical" evidence="11">
    <location>
        <begin position="231"/>
        <end position="253"/>
    </location>
</feature>
<feature type="transmembrane region" description="Helical" evidence="11">
    <location>
        <begin position="198"/>
        <end position="219"/>
    </location>
</feature>
<feature type="transmembrane region" description="Helical" evidence="11">
    <location>
        <begin position="108"/>
        <end position="132"/>
    </location>
</feature>
<dbReference type="PaxDb" id="55529-EKX50768"/>
<dbReference type="Proteomes" id="UP000011087">
    <property type="component" value="Unassembled WGS sequence"/>
</dbReference>
<dbReference type="KEGG" id="gtt:GUITHDRAFT_151068"/>
<dbReference type="PANTHER" id="PTHR28286:SF2">
    <property type="entry name" value="BACTERIORHODOPSIN _OPSIN, NOPA (EUROFUNG)"/>
    <property type="match status" value="1"/>
</dbReference>
<dbReference type="PANTHER" id="PTHR28286">
    <property type="match status" value="1"/>
</dbReference>
<keyword evidence="10" id="KW-0675">Receptor</keyword>
<evidence type="ECO:0000256" key="2">
    <source>
        <dbReference type="ARBA" id="ARBA00008130"/>
    </source>
</evidence>
<evidence type="ECO:0000313" key="15">
    <source>
        <dbReference type="Proteomes" id="UP000011087"/>
    </source>
</evidence>
<protein>
    <recommendedName>
        <fullName evidence="16">Rhodopsin</fullName>
    </recommendedName>
</protein>
<dbReference type="GO" id="GO:0009881">
    <property type="term" value="F:photoreceptor activity"/>
    <property type="evidence" value="ECO:0007669"/>
    <property type="project" value="UniProtKB-KW"/>
</dbReference>
<evidence type="ECO:0000256" key="6">
    <source>
        <dbReference type="ARBA" id="ARBA00022925"/>
    </source>
</evidence>
<comment type="subcellular location">
    <subcellularLocation>
        <location evidence="1">Membrane</location>
        <topology evidence="1">Multi-pass membrane protein</topology>
    </subcellularLocation>
</comment>
<feature type="chain" id="PRO_5008771662" description="Rhodopsin" evidence="12">
    <location>
        <begin position="19"/>
        <end position="304"/>
    </location>
</feature>
<evidence type="ECO:0000256" key="11">
    <source>
        <dbReference type="SAM" id="Phobius"/>
    </source>
</evidence>
<feature type="signal peptide" evidence="12">
    <location>
        <begin position="1"/>
        <end position="18"/>
    </location>
</feature>
<dbReference type="Gene3D" id="1.20.1070.10">
    <property type="entry name" value="Rhodopsin 7-helix transmembrane proteins"/>
    <property type="match status" value="1"/>
</dbReference>
<dbReference type="SUPFAM" id="SSF81321">
    <property type="entry name" value="Family A G protein-coupled receptor-like"/>
    <property type="match status" value="1"/>
</dbReference>
<organism evidence="13">
    <name type="scientific">Guillardia theta (strain CCMP2712)</name>
    <name type="common">Cryptophyte</name>
    <dbReference type="NCBI Taxonomy" id="905079"/>
    <lineage>
        <taxon>Eukaryota</taxon>
        <taxon>Cryptophyceae</taxon>
        <taxon>Pyrenomonadales</taxon>
        <taxon>Geminigeraceae</taxon>
        <taxon>Guillardia</taxon>
    </lineage>
</organism>
<comment type="similarity">
    <text evidence="2">Belongs to the archaeal/bacterial/fungal opsin family.</text>
</comment>
<reference evidence="14" key="3">
    <citation type="submission" date="2015-06" db="UniProtKB">
        <authorList>
            <consortium name="EnsemblProtists"/>
        </authorList>
    </citation>
    <scope>IDENTIFICATION</scope>
</reference>
<dbReference type="GO" id="GO:0007602">
    <property type="term" value="P:phototransduction"/>
    <property type="evidence" value="ECO:0007669"/>
    <property type="project" value="UniProtKB-KW"/>
</dbReference>
<evidence type="ECO:0000256" key="4">
    <source>
        <dbReference type="ARBA" id="ARBA00022606"/>
    </source>
</evidence>
<dbReference type="EMBL" id="JH992977">
    <property type="protein sequence ID" value="EKX50768.1"/>
    <property type="molecule type" value="Genomic_DNA"/>
</dbReference>
<evidence type="ECO:0000256" key="7">
    <source>
        <dbReference type="ARBA" id="ARBA00022989"/>
    </source>
</evidence>
<dbReference type="GeneID" id="17307445"/>
<keyword evidence="15" id="KW-1185">Reference proteome</keyword>
<sequence length="304" mass="32252">MAGAAGVLLVMAAGLVVAGEVGAGRLGGAGAGGAGGAGGVFSGRTELLEKLRMTQLLGNATEVEVEFPADYPNSVRHFFLIGFLAQLLTSALFFFMSLRKGHESMPHALAWLAPAIGALAYLAMWAGVAVWYKTSDETPRVIFWARYINHILGTPIILGCIAIFTSAPLPSIITLLGADFLMMSCLCVGAALAGGHKYTWWVAAVLLFIGIVSTFIYRIEKIASEQTKQVFLVLLRILLFCWIAWLVLWLLGSEGTAALGLSQEVGLTCIVDVISVAGLLLYMLVKVDAADDDKPSKQSGATLT</sequence>
<feature type="transmembrane region" description="Helical" evidence="11">
    <location>
        <begin position="77"/>
        <end position="96"/>
    </location>
</feature>
<evidence type="ECO:0000256" key="1">
    <source>
        <dbReference type="ARBA" id="ARBA00004141"/>
    </source>
</evidence>
<name>L1JRS2_GUITC</name>
<keyword evidence="8" id="KW-0157">Chromophore</keyword>
<keyword evidence="9 11" id="KW-0472">Membrane</keyword>